<protein>
    <recommendedName>
        <fullName evidence="10">Transport permease protein</fullName>
    </recommendedName>
</protein>
<dbReference type="SMART" id="SM00382">
    <property type="entry name" value="AAA"/>
    <property type="match status" value="1"/>
</dbReference>
<dbReference type="GO" id="GO:0046677">
    <property type="term" value="P:response to antibiotic"/>
    <property type="evidence" value="ECO:0007669"/>
    <property type="project" value="UniProtKB-KW"/>
</dbReference>
<organism evidence="14 15">
    <name type="scientific">Actinomyces urogenitalis</name>
    <dbReference type="NCBI Taxonomy" id="103621"/>
    <lineage>
        <taxon>Bacteria</taxon>
        <taxon>Bacillati</taxon>
        <taxon>Actinomycetota</taxon>
        <taxon>Actinomycetes</taxon>
        <taxon>Actinomycetales</taxon>
        <taxon>Actinomycetaceae</taxon>
        <taxon>Actinomyces</taxon>
    </lineage>
</organism>
<comment type="caution">
    <text evidence="10">Lacks conserved residue(s) required for the propagation of feature annotation.</text>
</comment>
<evidence type="ECO:0000259" key="13">
    <source>
        <dbReference type="PROSITE" id="PS51012"/>
    </source>
</evidence>
<feature type="region of interest" description="Disordered" evidence="11">
    <location>
        <begin position="289"/>
        <end position="325"/>
    </location>
</feature>
<keyword evidence="6" id="KW-0067">ATP-binding</keyword>
<dbReference type="GeneID" id="81709435"/>
<comment type="subcellular location">
    <subcellularLocation>
        <location evidence="10">Cell membrane</location>
        <topology evidence="10">Multi-pass membrane protein</topology>
    </subcellularLocation>
    <subcellularLocation>
        <location evidence="2">Cell membrane</location>
        <topology evidence="2">Peripheral membrane protein</topology>
    </subcellularLocation>
    <subcellularLocation>
        <location evidence="1">Membrane</location>
        <topology evidence="1">Multi-pass membrane protein</topology>
    </subcellularLocation>
</comment>
<evidence type="ECO:0000256" key="11">
    <source>
        <dbReference type="SAM" id="MobiDB-lite"/>
    </source>
</evidence>
<evidence type="ECO:0000256" key="4">
    <source>
        <dbReference type="ARBA" id="ARBA00022692"/>
    </source>
</evidence>
<evidence type="ECO:0000256" key="6">
    <source>
        <dbReference type="ARBA" id="ARBA00022840"/>
    </source>
</evidence>
<dbReference type="GO" id="GO:0005886">
    <property type="term" value="C:plasma membrane"/>
    <property type="evidence" value="ECO:0007669"/>
    <property type="project" value="UniProtKB-SubCell"/>
</dbReference>
<dbReference type="PROSITE" id="PS00211">
    <property type="entry name" value="ABC_TRANSPORTER_1"/>
    <property type="match status" value="1"/>
</dbReference>
<dbReference type="SUPFAM" id="SSF52540">
    <property type="entry name" value="P-loop containing nucleoside triphosphate hydrolases"/>
    <property type="match status" value="1"/>
</dbReference>
<gene>
    <name evidence="14" type="ORF">CYJ26_06350</name>
</gene>
<evidence type="ECO:0000313" key="15">
    <source>
        <dbReference type="Proteomes" id="UP000234778"/>
    </source>
</evidence>
<feature type="domain" description="ABC transmembrane type-2" evidence="13">
    <location>
        <begin position="347"/>
        <end position="582"/>
    </location>
</feature>
<proteinExistence type="inferred from homology"/>
<dbReference type="PANTHER" id="PTHR42711">
    <property type="entry name" value="ABC TRANSPORTER ATP-BINDING PROTEIN"/>
    <property type="match status" value="1"/>
</dbReference>
<dbReference type="EMBL" id="PKHA01000005">
    <property type="protein sequence ID" value="PKY98709.1"/>
    <property type="molecule type" value="Genomic_DNA"/>
</dbReference>
<dbReference type="RefSeq" id="WP_101638148.1">
    <property type="nucleotide sequence ID" value="NZ_JBKUIE010000001.1"/>
</dbReference>
<evidence type="ECO:0000256" key="8">
    <source>
        <dbReference type="ARBA" id="ARBA00023136"/>
    </source>
</evidence>
<sequence length="586" mass="62662">MDESTVIEVRGLTKSYGGTPVLRGLDLTVRAGTIFALLGPNGAGKTTAVEILQGLRRADGGTIRVLGEDPERSLREWRARIGVVSQSSADLGDLTVREAVAGAASFFEDPMPIEDALDHVDLGGEASRRVGKLSGGQRRRLDIAMAIVGRPELLFLDEPTTGLDPEVRRRLWSMIRGLSDGGTAIVLTTHYLDEVVQLADEAAIILGGRIAQHGAIDELTHPRDGKTTVAWLEDGRRREEESSTPTAVVRRLLARLAPDGGEVPELTLTTPTLEERYLALVAAHEAGESIEPAAPSSGPSPLAGGTTAQRSAPSSSRRSRGSRPGRDWSAIGWLTRSSLVSFVREPVGFVMQFLYPAFILVIFNAVFPGKVFEDMTYATYLLPAMVTTGILTTCLQNLAVCVAGERETGFLKRLAVLPGPATAHVLGKILSNLVLASTNVVLLLCLGHFAFDIDLPSGAGSWGLLLLTIVLMTATSTALGMAIGRVRPSARAASALVTPIVLVVQFTSGIFFPLAQLPDWMVGTFSILPVRWSAELMRQAMLPDSFQVMEPTGSWETAKGLAIVVAWLIGGIVAAVVVARRDRVDR</sequence>
<keyword evidence="9" id="KW-0046">Antibiotic resistance</keyword>
<dbReference type="PROSITE" id="PS50893">
    <property type="entry name" value="ABC_TRANSPORTER_2"/>
    <property type="match status" value="1"/>
</dbReference>
<dbReference type="Pfam" id="PF00005">
    <property type="entry name" value="ABC_tran"/>
    <property type="match status" value="1"/>
</dbReference>
<keyword evidence="5" id="KW-0547">Nucleotide-binding</keyword>
<keyword evidence="4 10" id="KW-0812">Transmembrane</keyword>
<evidence type="ECO:0000256" key="2">
    <source>
        <dbReference type="ARBA" id="ARBA00004202"/>
    </source>
</evidence>
<keyword evidence="10" id="KW-1003">Cell membrane</keyword>
<dbReference type="CDD" id="cd03230">
    <property type="entry name" value="ABC_DR_subfamily_A"/>
    <property type="match status" value="1"/>
</dbReference>
<dbReference type="AlphaFoldDB" id="A0A2I1KSV3"/>
<feature type="compositionally biased region" description="Low complexity" evidence="11">
    <location>
        <begin position="292"/>
        <end position="316"/>
    </location>
</feature>
<evidence type="ECO:0000256" key="9">
    <source>
        <dbReference type="ARBA" id="ARBA00023251"/>
    </source>
</evidence>
<reference evidence="14 15" key="1">
    <citation type="submission" date="2017-12" db="EMBL/GenBank/DDBJ databases">
        <title>Phylogenetic diversity of female urinary microbiome.</title>
        <authorList>
            <person name="Thomas-White K."/>
            <person name="Wolfe A.J."/>
        </authorList>
    </citation>
    <scope>NUCLEOTIDE SEQUENCE [LARGE SCALE GENOMIC DNA]</scope>
    <source>
        <strain evidence="14 15">UMB0319</strain>
    </source>
</reference>
<evidence type="ECO:0000256" key="3">
    <source>
        <dbReference type="ARBA" id="ARBA00022448"/>
    </source>
</evidence>
<feature type="transmembrane region" description="Helical" evidence="10">
    <location>
        <begin position="495"/>
        <end position="515"/>
    </location>
</feature>
<evidence type="ECO:0000256" key="7">
    <source>
        <dbReference type="ARBA" id="ARBA00022989"/>
    </source>
</evidence>
<dbReference type="GO" id="GO:0140359">
    <property type="term" value="F:ABC-type transporter activity"/>
    <property type="evidence" value="ECO:0007669"/>
    <property type="project" value="InterPro"/>
</dbReference>
<name>A0A2I1KSV3_9ACTO</name>
<dbReference type="InterPro" id="IPR047817">
    <property type="entry name" value="ABC2_TM_bact-type"/>
</dbReference>
<keyword evidence="3 10" id="KW-0813">Transport</keyword>
<dbReference type="InterPro" id="IPR003439">
    <property type="entry name" value="ABC_transporter-like_ATP-bd"/>
</dbReference>
<feature type="transmembrane region" description="Helical" evidence="10">
    <location>
        <begin position="425"/>
        <end position="450"/>
    </location>
</feature>
<evidence type="ECO:0000256" key="5">
    <source>
        <dbReference type="ARBA" id="ARBA00022741"/>
    </source>
</evidence>
<dbReference type="InterPro" id="IPR003593">
    <property type="entry name" value="AAA+_ATPase"/>
</dbReference>
<feature type="transmembrane region" description="Helical" evidence="10">
    <location>
        <begin position="462"/>
        <end position="483"/>
    </location>
</feature>
<dbReference type="Gene3D" id="3.40.50.300">
    <property type="entry name" value="P-loop containing nucleotide triphosphate hydrolases"/>
    <property type="match status" value="1"/>
</dbReference>
<evidence type="ECO:0000259" key="12">
    <source>
        <dbReference type="PROSITE" id="PS50893"/>
    </source>
</evidence>
<keyword evidence="7 10" id="KW-1133">Transmembrane helix</keyword>
<keyword evidence="8 10" id="KW-0472">Membrane</keyword>
<dbReference type="PANTHER" id="PTHR42711:SF17">
    <property type="entry name" value="ABC TRANSPORTER ATP-BINDING PROTEIN"/>
    <property type="match status" value="1"/>
</dbReference>
<dbReference type="GO" id="GO:0005524">
    <property type="term" value="F:ATP binding"/>
    <property type="evidence" value="ECO:0007669"/>
    <property type="project" value="UniProtKB-KW"/>
</dbReference>
<feature type="transmembrane region" description="Helical" evidence="10">
    <location>
        <begin position="560"/>
        <end position="579"/>
    </location>
</feature>
<accession>A0A2I1KSV3</accession>
<dbReference type="InterPro" id="IPR050763">
    <property type="entry name" value="ABC_transporter_ATP-binding"/>
</dbReference>
<dbReference type="InterPro" id="IPR027417">
    <property type="entry name" value="P-loop_NTPase"/>
</dbReference>
<feature type="domain" description="ABC transporter" evidence="12">
    <location>
        <begin position="7"/>
        <end position="232"/>
    </location>
</feature>
<dbReference type="Pfam" id="PF01061">
    <property type="entry name" value="ABC2_membrane"/>
    <property type="match status" value="1"/>
</dbReference>
<feature type="transmembrane region" description="Helical" evidence="10">
    <location>
        <begin position="346"/>
        <end position="367"/>
    </location>
</feature>
<dbReference type="InterPro" id="IPR013525">
    <property type="entry name" value="ABC2_TM"/>
</dbReference>
<comment type="similarity">
    <text evidence="10">Belongs to the ABC-2 integral membrane protein family.</text>
</comment>
<dbReference type="GO" id="GO:0016887">
    <property type="term" value="F:ATP hydrolysis activity"/>
    <property type="evidence" value="ECO:0007669"/>
    <property type="project" value="InterPro"/>
</dbReference>
<evidence type="ECO:0000256" key="1">
    <source>
        <dbReference type="ARBA" id="ARBA00004141"/>
    </source>
</evidence>
<evidence type="ECO:0000313" key="14">
    <source>
        <dbReference type="EMBL" id="PKY98709.1"/>
    </source>
</evidence>
<dbReference type="PROSITE" id="PS51012">
    <property type="entry name" value="ABC_TM2"/>
    <property type="match status" value="1"/>
</dbReference>
<dbReference type="InterPro" id="IPR017871">
    <property type="entry name" value="ABC_transporter-like_CS"/>
</dbReference>
<dbReference type="Proteomes" id="UP000234778">
    <property type="component" value="Unassembled WGS sequence"/>
</dbReference>
<evidence type="ECO:0000256" key="10">
    <source>
        <dbReference type="RuleBase" id="RU361157"/>
    </source>
</evidence>
<comment type="caution">
    <text evidence="14">The sequence shown here is derived from an EMBL/GenBank/DDBJ whole genome shotgun (WGS) entry which is preliminary data.</text>
</comment>